<dbReference type="Gene3D" id="3.90.1570.10">
    <property type="entry name" value="tt1808, chain A"/>
    <property type="match status" value="1"/>
</dbReference>
<proteinExistence type="predicted"/>
<dbReference type="InterPro" id="IPR008538">
    <property type="entry name" value="Uma2"/>
</dbReference>
<feature type="domain" description="Putative restriction endonuclease" evidence="1">
    <location>
        <begin position="22"/>
        <end position="183"/>
    </location>
</feature>
<dbReference type="AlphaFoldDB" id="A0A0K1PBC1"/>
<organism evidence="2 3">
    <name type="scientific">Vulgatibacter incomptus</name>
    <dbReference type="NCBI Taxonomy" id="1391653"/>
    <lineage>
        <taxon>Bacteria</taxon>
        <taxon>Pseudomonadati</taxon>
        <taxon>Myxococcota</taxon>
        <taxon>Myxococcia</taxon>
        <taxon>Myxococcales</taxon>
        <taxon>Cystobacterineae</taxon>
        <taxon>Vulgatibacteraceae</taxon>
        <taxon>Vulgatibacter</taxon>
    </lineage>
</organism>
<reference evidence="2 3" key="1">
    <citation type="submission" date="2015-08" db="EMBL/GenBank/DDBJ databases">
        <authorList>
            <person name="Babu N.S."/>
            <person name="Beckwith C.J."/>
            <person name="Beseler K.G."/>
            <person name="Brison A."/>
            <person name="Carone J.V."/>
            <person name="Caskin T.P."/>
            <person name="Diamond M."/>
            <person name="Durham M.E."/>
            <person name="Foxe J.M."/>
            <person name="Go M."/>
            <person name="Henderson B.A."/>
            <person name="Jones I.B."/>
            <person name="McGettigan J.A."/>
            <person name="Micheletti S.J."/>
            <person name="Nasrallah M.E."/>
            <person name="Ortiz D."/>
            <person name="Piller C.R."/>
            <person name="Privatt S.R."/>
            <person name="Schneider S.L."/>
            <person name="Sharp S."/>
            <person name="Smith T.C."/>
            <person name="Stanton J.D."/>
            <person name="Ullery H.E."/>
            <person name="Wilson R.J."/>
            <person name="Serrano M.G."/>
            <person name="Buck G."/>
            <person name="Lee V."/>
            <person name="Wang Y."/>
            <person name="Carvalho R."/>
            <person name="Voegtly L."/>
            <person name="Shi R."/>
            <person name="Duckworth R."/>
            <person name="Johnson A."/>
            <person name="Loviza R."/>
            <person name="Walstead R."/>
            <person name="Shah Z."/>
            <person name="Kiflezghi M."/>
            <person name="Wade K."/>
            <person name="Ball S.L."/>
            <person name="Bradley K.W."/>
            <person name="Asai D.J."/>
            <person name="Bowman C.A."/>
            <person name="Russell D.A."/>
            <person name="Pope W.H."/>
            <person name="Jacobs-Sera D."/>
            <person name="Hendrix R.W."/>
            <person name="Hatfull G.F."/>
        </authorList>
    </citation>
    <scope>NUCLEOTIDE SEQUENCE [LARGE SCALE GENOMIC DNA]</scope>
    <source>
        <strain evidence="2 3">DSM 27710</strain>
    </source>
</reference>
<gene>
    <name evidence="2" type="ORF">AKJ08_1179</name>
</gene>
<evidence type="ECO:0000259" key="1">
    <source>
        <dbReference type="Pfam" id="PF05685"/>
    </source>
</evidence>
<accession>A0A0K1PBC1</accession>
<protein>
    <recommendedName>
        <fullName evidence="1">Putative restriction endonuclease domain-containing protein</fullName>
    </recommendedName>
</protein>
<dbReference type="STRING" id="1391653.AKJ08_1179"/>
<dbReference type="Proteomes" id="UP000055590">
    <property type="component" value="Chromosome"/>
</dbReference>
<sequence>MDSDEKNRKTKITYEAIEELPPNLVGEIVEDTLYASPRPAAPHALAASALMVAVGGPFHFDLEGPGGWWILVEPELHLGPDVIVPDLAGWRRERMPNLPDVVHFTDPPDWICEVISPRTAALDRIHKLPAYARAGVAHAWMVDPREHSLEVFRLAEDQWVFIQCWDGDQRVRAEPFEAVELDLSKLWLPKA</sequence>
<dbReference type="InterPro" id="IPR011335">
    <property type="entry name" value="Restrct_endonuc-II-like"/>
</dbReference>
<dbReference type="InterPro" id="IPR012296">
    <property type="entry name" value="Nuclease_put_TT1808"/>
</dbReference>
<dbReference type="PANTHER" id="PTHR34107:SF4">
    <property type="entry name" value="SLL1222 PROTEIN"/>
    <property type="match status" value="1"/>
</dbReference>
<dbReference type="PATRIC" id="fig|1391653.3.peg.1229"/>
<name>A0A0K1PBC1_9BACT</name>
<dbReference type="KEGG" id="vin:AKJ08_1179"/>
<dbReference type="Pfam" id="PF05685">
    <property type="entry name" value="Uma2"/>
    <property type="match status" value="1"/>
</dbReference>
<evidence type="ECO:0000313" key="3">
    <source>
        <dbReference type="Proteomes" id="UP000055590"/>
    </source>
</evidence>
<dbReference type="CDD" id="cd06260">
    <property type="entry name" value="DUF820-like"/>
    <property type="match status" value="1"/>
</dbReference>
<dbReference type="SUPFAM" id="SSF52980">
    <property type="entry name" value="Restriction endonuclease-like"/>
    <property type="match status" value="1"/>
</dbReference>
<dbReference type="PANTHER" id="PTHR34107">
    <property type="entry name" value="SLL0198 PROTEIN-RELATED"/>
    <property type="match status" value="1"/>
</dbReference>
<keyword evidence="3" id="KW-1185">Reference proteome</keyword>
<evidence type="ECO:0000313" key="2">
    <source>
        <dbReference type="EMBL" id="AKU90792.1"/>
    </source>
</evidence>
<dbReference type="EMBL" id="CP012332">
    <property type="protein sequence ID" value="AKU90792.1"/>
    <property type="molecule type" value="Genomic_DNA"/>
</dbReference>
<dbReference type="OrthoDB" id="5372651at2"/>